<name>A0A4V1HHN1_9GAMM</name>
<protein>
    <recommendedName>
        <fullName evidence="4">Peptidase propeptide and YPEB domain-containing protein</fullName>
    </recommendedName>
</protein>
<accession>A0A4V1HHN1</accession>
<dbReference type="KEGG" id="thig:FE785_02610"/>
<evidence type="ECO:0000313" key="2">
    <source>
        <dbReference type="EMBL" id="QCU89603.1"/>
    </source>
</evidence>
<reference evidence="2 3" key="1">
    <citation type="submission" date="2019-05" db="EMBL/GenBank/DDBJ databases">
        <title>Thiomicrorhabdus sediminis sp. nov, a novel sulfur-oxidizing bacterium isolated from coastal sediment.</title>
        <authorList>
            <person name="Liu X."/>
        </authorList>
    </citation>
    <scope>NUCLEOTIDE SEQUENCE [LARGE SCALE GENOMIC DNA]</scope>
    <source>
        <strain evidence="2 3">G1</strain>
    </source>
</reference>
<evidence type="ECO:0000313" key="3">
    <source>
        <dbReference type="Proteomes" id="UP000304864"/>
    </source>
</evidence>
<dbReference type="EMBL" id="CP040602">
    <property type="protein sequence ID" value="QCU89603.1"/>
    <property type="molecule type" value="Genomic_DNA"/>
</dbReference>
<dbReference type="AlphaFoldDB" id="A0A4V1HHN1"/>
<dbReference type="Pfam" id="PF20098">
    <property type="entry name" value="DUF6488"/>
    <property type="match status" value="1"/>
</dbReference>
<dbReference type="InterPro" id="IPR045503">
    <property type="entry name" value="DUF6488"/>
</dbReference>
<organism evidence="2 3">
    <name type="scientific">Thiomicrorhabdus sediminis</name>
    <dbReference type="NCBI Taxonomy" id="2580412"/>
    <lineage>
        <taxon>Bacteria</taxon>
        <taxon>Pseudomonadati</taxon>
        <taxon>Pseudomonadota</taxon>
        <taxon>Gammaproteobacteria</taxon>
        <taxon>Thiotrichales</taxon>
        <taxon>Piscirickettsiaceae</taxon>
        <taxon>Thiomicrorhabdus</taxon>
    </lineage>
</organism>
<keyword evidence="1" id="KW-0732">Signal</keyword>
<dbReference type="OrthoDB" id="5616427at2"/>
<gene>
    <name evidence="2" type="ORF">FE785_02610</name>
</gene>
<proteinExistence type="predicted"/>
<dbReference type="Proteomes" id="UP000304864">
    <property type="component" value="Chromosome"/>
</dbReference>
<evidence type="ECO:0000256" key="1">
    <source>
        <dbReference type="SAM" id="SignalP"/>
    </source>
</evidence>
<feature type="signal peptide" evidence="1">
    <location>
        <begin position="1"/>
        <end position="20"/>
    </location>
</feature>
<dbReference type="RefSeq" id="WP_138564125.1">
    <property type="nucleotide sequence ID" value="NZ_CP040602.1"/>
</dbReference>
<keyword evidence="3" id="KW-1185">Reference proteome</keyword>
<evidence type="ECO:0008006" key="4">
    <source>
        <dbReference type="Google" id="ProtNLM"/>
    </source>
</evidence>
<feature type="chain" id="PRO_5020734663" description="Peptidase propeptide and YPEB domain-containing protein" evidence="1">
    <location>
        <begin position="21"/>
        <end position="119"/>
    </location>
</feature>
<sequence>MKTKILTSLLSLMLATSALAGGGHSHGPDGSHQYPAKAVAESTVTDKAATKVNQLAKAGKIDASWQGIKASEAGQKMFGHNKEWVVMFSNTKLADKSKQKLYLFYTLDGHYIAANYSGK</sequence>